<dbReference type="RefSeq" id="WP_059745984.1">
    <property type="nucleotide sequence ID" value="NZ_LRDC01000019.1"/>
</dbReference>
<name>A0A106BZY4_SHEFR</name>
<reference evidence="2 3" key="1">
    <citation type="submission" date="2016-01" db="EMBL/GenBank/DDBJ databases">
        <title>Draft genome of the antarctic isolate Shewanella frigidimarina Ag06-30.</title>
        <authorList>
            <person name="Parmeciano Di Noto G."/>
            <person name="Vazquez S."/>
            <person name="Mac Cormack W."/>
            <person name="Iriarte A."/>
            <person name="Quiroga C."/>
        </authorList>
    </citation>
    <scope>NUCLEOTIDE SEQUENCE [LARGE SCALE GENOMIC DNA]</scope>
    <source>
        <strain evidence="2 3">Ag06-30</strain>
    </source>
</reference>
<dbReference type="Proteomes" id="UP000055702">
    <property type="component" value="Unassembled WGS sequence"/>
</dbReference>
<keyword evidence="1" id="KW-0732">Signal</keyword>
<dbReference type="EMBL" id="LRDC01000019">
    <property type="protein sequence ID" value="KVX01710.1"/>
    <property type="molecule type" value="Genomic_DNA"/>
</dbReference>
<feature type="chain" id="PRO_5007125929" evidence="1">
    <location>
        <begin position="19"/>
        <end position="262"/>
    </location>
</feature>
<proteinExistence type="predicted"/>
<gene>
    <name evidence="2" type="ORF">AWJ07_16205</name>
</gene>
<feature type="signal peptide" evidence="1">
    <location>
        <begin position="1"/>
        <end position="18"/>
    </location>
</feature>
<protein>
    <submittedName>
        <fullName evidence="2">Uncharacterized protein</fullName>
    </submittedName>
</protein>
<accession>A0A106BZY4</accession>
<dbReference type="AlphaFoldDB" id="A0A106BZY4"/>
<evidence type="ECO:0000256" key="1">
    <source>
        <dbReference type="SAM" id="SignalP"/>
    </source>
</evidence>
<organism evidence="2">
    <name type="scientific">Shewanella frigidimarina</name>
    <dbReference type="NCBI Taxonomy" id="56812"/>
    <lineage>
        <taxon>Bacteria</taxon>
        <taxon>Pseudomonadati</taxon>
        <taxon>Pseudomonadota</taxon>
        <taxon>Gammaproteobacteria</taxon>
        <taxon>Alteromonadales</taxon>
        <taxon>Shewanellaceae</taxon>
        <taxon>Shewanella</taxon>
    </lineage>
</organism>
<evidence type="ECO:0000313" key="2">
    <source>
        <dbReference type="EMBL" id="KVX01710.1"/>
    </source>
</evidence>
<evidence type="ECO:0000313" key="3">
    <source>
        <dbReference type="Proteomes" id="UP000055702"/>
    </source>
</evidence>
<comment type="caution">
    <text evidence="2">The sequence shown here is derived from an EMBL/GenBank/DDBJ whole genome shotgun (WGS) entry which is preliminary data.</text>
</comment>
<sequence length="262" mass="29295">MKKILFIACVLLPSNSFALDLAKYPIELSSGDGVNVIIAPTTDKKQALVKVTGINHEIDDITFLTDFKPHGSNNAYKYSYDGSERSLVSVDDGYGCCSYTLYIPETREGTYLSKKEESNPAIVAELKAQYKQQLSKGIQAKLADFNRDKHLTYQQKKISAANSEIDKQCGVKIETTVDWKTIDDKTLQKYAVGSFCAQVASEMVSMCENDPSFKNKIAQINTIECQFTNELKLRQNSQTLTFKTAPKAPNQPQFIKAYLLNL</sequence>